<proteinExistence type="predicted"/>
<keyword evidence="3" id="KW-1185">Reference proteome</keyword>
<evidence type="ECO:0000313" key="3">
    <source>
        <dbReference type="Proteomes" id="UP000275456"/>
    </source>
</evidence>
<dbReference type="PANTHER" id="PTHR10093">
    <property type="entry name" value="IRON-SULFUR CLUSTER ASSEMBLY ENZYME NIFU HOMOLOG"/>
    <property type="match status" value="1"/>
</dbReference>
<dbReference type="GO" id="GO:0016226">
    <property type="term" value="P:iron-sulfur cluster assembly"/>
    <property type="evidence" value="ECO:0007669"/>
    <property type="project" value="InterPro"/>
</dbReference>
<sequence>MTGEAPRDPLAGLYQELILEHAKRREGEGSIEPFDAERFLRNPTCGDEIRLRVRLDGDAVDALGWEGQGCSISQASASVLAEQAPGLTVAEAHERIEAMRELLRSRGGVEPDEALLGDAVAFAGVARFPMRVKCAMLAWVALEEALDQAAR</sequence>
<name>A0A3N2ASU1_9MICO</name>
<dbReference type="NCBIfam" id="TIGR01994">
    <property type="entry name" value="SUF_scaf_2"/>
    <property type="match status" value="1"/>
</dbReference>
<evidence type="ECO:0000313" key="2">
    <source>
        <dbReference type="EMBL" id="ROR66101.1"/>
    </source>
</evidence>
<dbReference type="RefSeq" id="WP_123697116.1">
    <property type="nucleotide sequence ID" value="NZ_RKHJ01000001.1"/>
</dbReference>
<dbReference type="EMBL" id="RKHJ01000001">
    <property type="protein sequence ID" value="ROR66101.1"/>
    <property type="molecule type" value="Genomic_DNA"/>
</dbReference>
<reference evidence="2 3" key="1">
    <citation type="submission" date="2018-11" db="EMBL/GenBank/DDBJ databases">
        <title>Sequencing the genomes of 1000 actinobacteria strains.</title>
        <authorList>
            <person name="Klenk H.-P."/>
        </authorList>
    </citation>
    <scope>NUCLEOTIDE SEQUENCE [LARGE SCALE GENOMIC DNA]</scope>
    <source>
        <strain evidence="2 3">DSM 9580</strain>
    </source>
</reference>
<feature type="domain" description="NIF system FeS cluster assembly NifU N-terminal" evidence="1">
    <location>
        <begin position="14"/>
        <end position="134"/>
    </location>
</feature>
<accession>A0A3N2ASU1</accession>
<dbReference type="Gene3D" id="3.90.1010.10">
    <property type="match status" value="1"/>
</dbReference>
<protein>
    <submittedName>
        <fullName evidence="2">Nitrogen fixation NifU-like protein</fullName>
    </submittedName>
</protein>
<dbReference type="SUPFAM" id="SSF82649">
    <property type="entry name" value="SufE/NifU"/>
    <property type="match status" value="1"/>
</dbReference>
<comment type="caution">
    <text evidence="2">The sequence shown here is derived from an EMBL/GenBank/DDBJ whole genome shotgun (WGS) entry which is preliminary data.</text>
</comment>
<dbReference type="CDD" id="cd06664">
    <property type="entry name" value="IscU_like"/>
    <property type="match status" value="1"/>
</dbReference>
<dbReference type="Proteomes" id="UP000275456">
    <property type="component" value="Unassembled WGS sequence"/>
</dbReference>
<gene>
    <name evidence="2" type="ORF">EDD26_1476</name>
</gene>
<evidence type="ECO:0000259" key="1">
    <source>
        <dbReference type="Pfam" id="PF01592"/>
    </source>
</evidence>
<dbReference type="Pfam" id="PF01592">
    <property type="entry name" value="NifU_N"/>
    <property type="match status" value="1"/>
</dbReference>
<dbReference type="OrthoDB" id="9804157at2"/>
<organism evidence="2 3">
    <name type="scientific">Agrococcus jenensis</name>
    <dbReference type="NCBI Taxonomy" id="46353"/>
    <lineage>
        <taxon>Bacteria</taxon>
        <taxon>Bacillati</taxon>
        <taxon>Actinomycetota</taxon>
        <taxon>Actinomycetes</taxon>
        <taxon>Micrococcales</taxon>
        <taxon>Microbacteriaceae</taxon>
        <taxon>Agrococcus</taxon>
    </lineage>
</organism>
<dbReference type="InterPro" id="IPR002871">
    <property type="entry name" value="NIF_FeS_clus_asmbl_NifU_N"/>
</dbReference>
<dbReference type="GO" id="GO:0005506">
    <property type="term" value="F:iron ion binding"/>
    <property type="evidence" value="ECO:0007669"/>
    <property type="project" value="InterPro"/>
</dbReference>
<dbReference type="GO" id="GO:0051536">
    <property type="term" value="F:iron-sulfur cluster binding"/>
    <property type="evidence" value="ECO:0007669"/>
    <property type="project" value="InterPro"/>
</dbReference>
<dbReference type="AlphaFoldDB" id="A0A3N2ASU1"/>